<evidence type="ECO:0000313" key="6">
    <source>
        <dbReference type="Proteomes" id="UP000185783"/>
    </source>
</evidence>
<reference evidence="5 6" key="1">
    <citation type="submission" date="2016-03" db="EMBL/GenBank/DDBJ databases">
        <title>Genome sequence of Nesiotobacter sp. nov., a moderately halophilic alphaproteobacterium isolated from the Yellow Sea, China.</title>
        <authorList>
            <person name="Zhang G."/>
            <person name="Zhang R."/>
        </authorList>
    </citation>
    <scope>NUCLEOTIDE SEQUENCE [LARGE SCALE GENOMIC DNA]</scope>
    <source>
        <strain evidence="5 6">WB1-6</strain>
    </source>
</reference>
<evidence type="ECO:0000256" key="2">
    <source>
        <dbReference type="ARBA" id="ARBA00022823"/>
    </source>
</evidence>
<dbReference type="Pfam" id="PF00364">
    <property type="entry name" value="Biotin_lipoyl"/>
    <property type="match status" value="2"/>
</dbReference>
<proteinExistence type="predicted"/>
<protein>
    <recommendedName>
        <fullName evidence="4">Lipoyl-binding domain-containing protein</fullName>
    </recommendedName>
</protein>
<dbReference type="RefSeq" id="WP_028482390.1">
    <property type="nucleotide sequence ID" value="NZ_LVVZ01000002.1"/>
</dbReference>
<dbReference type="Gene3D" id="2.40.50.100">
    <property type="match status" value="2"/>
</dbReference>
<dbReference type="GO" id="GO:0016746">
    <property type="term" value="F:acyltransferase activity"/>
    <property type="evidence" value="ECO:0007669"/>
    <property type="project" value="InterPro"/>
</dbReference>
<dbReference type="InterPro" id="IPR011053">
    <property type="entry name" value="Single_hybrid_motif"/>
</dbReference>
<dbReference type="Gene3D" id="4.10.320.10">
    <property type="entry name" value="E3-binding domain"/>
    <property type="match status" value="1"/>
</dbReference>
<sequence>MPHEVIMPALGMAQDSGLIVSWLKQPGEPVKAGEALLEVETDKATMEVEAQADGFLTNVTAQAGDNVPVGNTVAHISETADTDSPPNPTRSATEDAAEPAADAPMEGTDVIMPALGMAQETGLIVAWHKKPGDPVTTQDVLLEVETDKATMEVAAEKAGYLATIYASEGDSVPVGDVIAFISAAKPEAVLTSPVRKQPTPEPKRPERPQEQPHRKNDIEQFSTVGAGDISEARILASPKAKRLANERGLDLASLVAAGASQPLHVKDLDEFKAHAKPDQRHHNLQDPQSAHRLVAEFPEAPLLDFHHWLSDELGHPIAKHRLLAFFAAGALRPVRSEARLAILIESRGSQSHTYIDPDLSGLGDADAAISKDPPDLVLRDLTDTALVTVQLEAQNTPTLSLTRKEGTLTLTLECNATQLSAADALSLMRGLAERLSTPLRHLL</sequence>
<dbReference type="PANTHER" id="PTHR23151:SF90">
    <property type="entry name" value="DIHYDROLIPOYLLYSINE-RESIDUE ACETYLTRANSFERASE COMPONENT OF PYRUVATE DEHYDROGENASE COMPLEX, MITOCHONDRIAL-RELATED"/>
    <property type="match status" value="1"/>
</dbReference>
<dbReference type="STRING" id="197461.A3843_01155"/>
<comment type="caution">
    <text evidence="5">The sequence shown here is derived from an EMBL/GenBank/DDBJ whole genome shotgun (WGS) entry which is preliminary data.</text>
</comment>
<feature type="region of interest" description="Disordered" evidence="3">
    <location>
        <begin position="190"/>
        <end position="217"/>
    </location>
</feature>
<dbReference type="SUPFAM" id="SSF51230">
    <property type="entry name" value="Single hybrid motif"/>
    <property type="match status" value="2"/>
</dbReference>
<evidence type="ECO:0000313" key="5">
    <source>
        <dbReference type="EMBL" id="OKL45867.1"/>
    </source>
</evidence>
<dbReference type="PROSITE" id="PS00189">
    <property type="entry name" value="LIPOYL"/>
    <property type="match status" value="2"/>
</dbReference>
<keyword evidence="2" id="KW-0450">Lipoyl</keyword>
<dbReference type="InterPro" id="IPR003016">
    <property type="entry name" value="2-oxoA_DH_lipoyl-BS"/>
</dbReference>
<name>A0A1U7JMC3_9HYPH</name>
<dbReference type="InterPro" id="IPR036625">
    <property type="entry name" value="E3-bd_dom_sf"/>
</dbReference>
<feature type="compositionally biased region" description="Basic and acidic residues" evidence="3">
    <location>
        <begin position="201"/>
        <end position="217"/>
    </location>
</feature>
<organism evidence="5 6">
    <name type="scientific">Pseudovibrio exalbescens</name>
    <dbReference type="NCBI Taxonomy" id="197461"/>
    <lineage>
        <taxon>Bacteria</taxon>
        <taxon>Pseudomonadati</taxon>
        <taxon>Pseudomonadota</taxon>
        <taxon>Alphaproteobacteria</taxon>
        <taxon>Hyphomicrobiales</taxon>
        <taxon>Stappiaceae</taxon>
        <taxon>Pseudovibrio</taxon>
    </lineage>
</organism>
<dbReference type="CDD" id="cd06849">
    <property type="entry name" value="lipoyl_domain"/>
    <property type="match status" value="2"/>
</dbReference>
<dbReference type="GO" id="GO:0006086">
    <property type="term" value="P:pyruvate decarboxylation to acetyl-CoA"/>
    <property type="evidence" value="ECO:0007669"/>
    <property type="project" value="InterPro"/>
</dbReference>
<feature type="domain" description="Lipoyl-binding" evidence="4">
    <location>
        <begin position="107"/>
        <end position="182"/>
    </location>
</feature>
<accession>A0A1U7JMC3</accession>
<dbReference type="Proteomes" id="UP000185783">
    <property type="component" value="Unassembled WGS sequence"/>
</dbReference>
<dbReference type="InterPro" id="IPR045257">
    <property type="entry name" value="E2/Pdx1"/>
</dbReference>
<evidence type="ECO:0000256" key="3">
    <source>
        <dbReference type="SAM" id="MobiDB-lite"/>
    </source>
</evidence>
<feature type="region of interest" description="Disordered" evidence="3">
    <location>
        <begin position="77"/>
        <end position="102"/>
    </location>
</feature>
<dbReference type="InterPro" id="IPR000089">
    <property type="entry name" value="Biotin_lipoyl"/>
</dbReference>
<evidence type="ECO:0000256" key="1">
    <source>
        <dbReference type="ARBA" id="ARBA00001938"/>
    </source>
</evidence>
<dbReference type="EMBL" id="LVVZ01000002">
    <property type="protein sequence ID" value="OKL45867.1"/>
    <property type="molecule type" value="Genomic_DNA"/>
</dbReference>
<dbReference type="PANTHER" id="PTHR23151">
    <property type="entry name" value="DIHYDROLIPOAMIDE ACETYL/SUCCINYL-TRANSFERASE-RELATED"/>
    <property type="match status" value="1"/>
</dbReference>
<dbReference type="AlphaFoldDB" id="A0A1U7JMC3"/>
<feature type="domain" description="Lipoyl-binding" evidence="4">
    <location>
        <begin position="2"/>
        <end position="77"/>
    </location>
</feature>
<evidence type="ECO:0000259" key="4">
    <source>
        <dbReference type="PROSITE" id="PS50968"/>
    </source>
</evidence>
<comment type="cofactor">
    <cofactor evidence="1">
        <name>(R)-lipoate</name>
        <dbReference type="ChEBI" id="CHEBI:83088"/>
    </cofactor>
</comment>
<dbReference type="GO" id="GO:0045254">
    <property type="term" value="C:pyruvate dehydrogenase complex"/>
    <property type="evidence" value="ECO:0007669"/>
    <property type="project" value="InterPro"/>
</dbReference>
<gene>
    <name evidence="5" type="ORF">A3843_01155</name>
</gene>
<dbReference type="PROSITE" id="PS50968">
    <property type="entry name" value="BIOTINYL_LIPOYL"/>
    <property type="match status" value="2"/>
</dbReference>
<keyword evidence="6" id="KW-1185">Reference proteome</keyword>